<proteinExistence type="predicted"/>
<name>S9Q5I4_CYSF2</name>
<dbReference type="RefSeq" id="WP_002620877.1">
    <property type="nucleotide sequence ID" value="NZ_ANAH02000066.1"/>
</dbReference>
<dbReference type="EMBL" id="ANAH02000066">
    <property type="protein sequence ID" value="EPX56579.1"/>
    <property type="molecule type" value="Genomic_DNA"/>
</dbReference>
<dbReference type="AlphaFoldDB" id="S9Q5I4"/>
<accession>S9Q5I4</accession>
<organism evidence="1 2">
    <name type="scientific">Cystobacter fuscus (strain ATCC 25194 / DSM 2262 / NBRC 100088 / M29)</name>
    <dbReference type="NCBI Taxonomy" id="1242864"/>
    <lineage>
        <taxon>Bacteria</taxon>
        <taxon>Pseudomonadati</taxon>
        <taxon>Myxococcota</taxon>
        <taxon>Myxococcia</taxon>
        <taxon>Myxococcales</taxon>
        <taxon>Cystobacterineae</taxon>
        <taxon>Archangiaceae</taxon>
        <taxon>Cystobacter</taxon>
    </lineage>
</organism>
<gene>
    <name evidence="1" type="ORF">D187_007921</name>
</gene>
<evidence type="ECO:0000313" key="2">
    <source>
        <dbReference type="Proteomes" id="UP000011682"/>
    </source>
</evidence>
<evidence type="ECO:0000313" key="1">
    <source>
        <dbReference type="EMBL" id="EPX56579.1"/>
    </source>
</evidence>
<reference evidence="1" key="1">
    <citation type="submission" date="2013-05" db="EMBL/GenBank/DDBJ databases">
        <title>Genome assembly of Cystobacter fuscus DSM 2262.</title>
        <authorList>
            <person name="Sharma G."/>
            <person name="Khatri I."/>
            <person name="Kaur C."/>
            <person name="Mayilraj S."/>
            <person name="Subramanian S."/>
        </authorList>
    </citation>
    <scope>NUCLEOTIDE SEQUENCE [LARGE SCALE GENOMIC DNA]</scope>
    <source>
        <strain evidence="1">DSM 2262</strain>
    </source>
</reference>
<comment type="caution">
    <text evidence="1">The sequence shown here is derived from an EMBL/GenBank/DDBJ whole genome shotgun (WGS) entry which is preliminary data.</text>
</comment>
<dbReference type="Proteomes" id="UP000011682">
    <property type="component" value="Unassembled WGS sequence"/>
</dbReference>
<keyword evidence="2" id="KW-1185">Reference proteome</keyword>
<protein>
    <submittedName>
        <fullName evidence="1">Uncharacterized protein</fullName>
    </submittedName>
</protein>
<sequence>MKALDFYASGEEDYLRLSFNGVFGSRVALKSELEPFFRTLEEYADGWMPDVIKGKRQRQYARAAIWKALEERRDECRYPVTLA</sequence>